<reference evidence="1" key="1">
    <citation type="submission" date="2014-11" db="EMBL/GenBank/DDBJ databases">
        <authorList>
            <person name="Amaro Gonzalez C."/>
        </authorList>
    </citation>
    <scope>NUCLEOTIDE SEQUENCE</scope>
</reference>
<protein>
    <submittedName>
        <fullName evidence="1">Uncharacterized protein</fullName>
    </submittedName>
</protein>
<evidence type="ECO:0000313" key="1">
    <source>
        <dbReference type="EMBL" id="JAH81610.1"/>
    </source>
</evidence>
<proteinExistence type="predicted"/>
<accession>A0A0E9VW98</accession>
<organism evidence="1">
    <name type="scientific">Anguilla anguilla</name>
    <name type="common">European freshwater eel</name>
    <name type="synonym">Muraena anguilla</name>
    <dbReference type="NCBI Taxonomy" id="7936"/>
    <lineage>
        <taxon>Eukaryota</taxon>
        <taxon>Metazoa</taxon>
        <taxon>Chordata</taxon>
        <taxon>Craniata</taxon>
        <taxon>Vertebrata</taxon>
        <taxon>Euteleostomi</taxon>
        <taxon>Actinopterygii</taxon>
        <taxon>Neopterygii</taxon>
        <taxon>Teleostei</taxon>
        <taxon>Anguilliformes</taxon>
        <taxon>Anguillidae</taxon>
        <taxon>Anguilla</taxon>
    </lineage>
</organism>
<sequence>MSLFCLRSHTLMSLSMPPEMIWSLVSLKVTAST</sequence>
<dbReference type="EMBL" id="GBXM01026967">
    <property type="protein sequence ID" value="JAH81610.1"/>
    <property type="molecule type" value="Transcribed_RNA"/>
</dbReference>
<name>A0A0E9VW98_ANGAN</name>
<dbReference type="AlphaFoldDB" id="A0A0E9VW98"/>
<reference evidence="1" key="2">
    <citation type="journal article" date="2015" name="Fish Shellfish Immunol.">
        <title>Early steps in the European eel (Anguilla anguilla)-Vibrio vulnificus interaction in the gills: Role of the RtxA13 toxin.</title>
        <authorList>
            <person name="Callol A."/>
            <person name="Pajuelo D."/>
            <person name="Ebbesson L."/>
            <person name="Teles M."/>
            <person name="MacKenzie S."/>
            <person name="Amaro C."/>
        </authorList>
    </citation>
    <scope>NUCLEOTIDE SEQUENCE</scope>
</reference>